<feature type="domain" description="HAMP" evidence="13">
    <location>
        <begin position="323"/>
        <end position="376"/>
    </location>
</feature>
<comment type="subcellular location">
    <subcellularLocation>
        <location evidence="1">Cell membrane</location>
        <topology evidence="1">Multi-pass membrane protein</topology>
    </subcellularLocation>
</comment>
<protein>
    <submittedName>
        <fullName evidence="14">Methyl-accepting chemotaxis sensory transducer with Cache sensor</fullName>
    </submittedName>
</protein>
<dbReference type="GO" id="GO:0007165">
    <property type="term" value="P:signal transduction"/>
    <property type="evidence" value="ECO:0007669"/>
    <property type="project" value="UniProtKB-KW"/>
</dbReference>
<reference evidence="14 15" key="1">
    <citation type="journal article" date="2011" name="J. Bacteriol.">
        <title>Complete genome sequence and updated annotation of Desulfovibrio alaskensis G20.</title>
        <authorList>
            <person name="Hauser L.J."/>
            <person name="Land M.L."/>
            <person name="Brown S.D."/>
            <person name="Larimer F."/>
            <person name="Keller K.L."/>
            <person name="Rapp-Giles B.J."/>
            <person name="Price M.N."/>
            <person name="Lin M."/>
            <person name="Bruce D.C."/>
            <person name="Detter J.C."/>
            <person name="Tapia R."/>
            <person name="Han C.S."/>
            <person name="Goodwin L.A."/>
            <person name="Cheng J.F."/>
            <person name="Pitluck S."/>
            <person name="Copeland A."/>
            <person name="Lucas S."/>
            <person name="Nolan M."/>
            <person name="Lapidus A.L."/>
            <person name="Palumbo A.V."/>
            <person name="Wall J.D."/>
        </authorList>
    </citation>
    <scope>NUCLEOTIDE SEQUENCE [LARGE SCALE GENOMIC DNA]</scope>
    <source>
        <strain evidence="15">ATCC BAA 1058 / DSM 17464 / G20</strain>
    </source>
</reference>
<dbReference type="SUPFAM" id="SSF58104">
    <property type="entry name" value="Methyl-accepting chemotaxis protein (MCP) signaling domain"/>
    <property type="match status" value="1"/>
</dbReference>
<evidence type="ECO:0000256" key="8">
    <source>
        <dbReference type="ARBA" id="ARBA00029447"/>
    </source>
</evidence>
<evidence type="ECO:0000256" key="9">
    <source>
        <dbReference type="PROSITE-ProRule" id="PRU00284"/>
    </source>
</evidence>
<keyword evidence="2" id="KW-1003">Cell membrane</keyword>
<dbReference type="Pfam" id="PF00672">
    <property type="entry name" value="HAMP"/>
    <property type="match status" value="1"/>
</dbReference>
<dbReference type="GO" id="GO:0005886">
    <property type="term" value="C:plasma membrane"/>
    <property type="evidence" value="ECO:0007669"/>
    <property type="project" value="UniProtKB-SubCell"/>
</dbReference>
<gene>
    <name evidence="14" type="ordered locus">Dde_3020</name>
</gene>
<dbReference type="eggNOG" id="COG0840">
    <property type="taxonomic scope" value="Bacteria"/>
</dbReference>
<dbReference type="CDD" id="cd11386">
    <property type="entry name" value="MCP_signal"/>
    <property type="match status" value="1"/>
</dbReference>
<feature type="coiled-coil region" evidence="10">
    <location>
        <begin position="368"/>
        <end position="412"/>
    </location>
</feature>
<dbReference type="PROSITE" id="PS50111">
    <property type="entry name" value="CHEMOTAXIS_TRANSDUC_2"/>
    <property type="match status" value="1"/>
</dbReference>
<evidence type="ECO:0000256" key="4">
    <source>
        <dbReference type="ARBA" id="ARBA00022692"/>
    </source>
</evidence>
<evidence type="ECO:0000256" key="11">
    <source>
        <dbReference type="SAM" id="Phobius"/>
    </source>
</evidence>
<dbReference type="HOGENOM" id="CLU_000445_107_19_7"/>
<evidence type="ECO:0000259" key="13">
    <source>
        <dbReference type="PROSITE" id="PS50885"/>
    </source>
</evidence>
<dbReference type="PANTHER" id="PTHR32089:SF112">
    <property type="entry name" value="LYSOZYME-LIKE PROTEIN-RELATED"/>
    <property type="match status" value="1"/>
</dbReference>
<keyword evidence="10" id="KW-0175">Coiled coil</keyword>
<evidence type="ECO:0000259" key="12">
    <source>
        <dbReference type="PROSITE" id="PS50111"/>
    </source>
</evidence>
<dbReference type="KEGG" id="dde:Dde_3020"/>
<evidence type="ECO:0000256" key="1">
    <source>
        <dbReference type="ARBA" id="ARBA00004651"/>
    </source>
</evidence>
<accession>Q30WY2</accession>
<dbReference type="CDD" id="cd12912">
    <property type="entry name" value="PDC2_MCP_like"/>
    <property type="match status" value="1"/>
</dbReference>
<dbReference type="InterPro" id="IPR004089">
    <property type="entry name" value="MCPsignal_dom"/>
</dbReference>
<dbReference type="Pfam" id="PF02743">
    <property type="entry name" value="dCache_1"/>
    <property type="match status" value="1"/>
</dbReference>
<keyword evidence="3" id="KW-0145">Chemotaxis</keyword>
<dbReference type="SMART" id="SM00283">
    <property type="entry name" value="MA"/>
    <property type="match status" value="1"/>
</dbReference>
<keyword evidence="4 11" id="KW-0812">Transmembrane</keyword>
<dbReference type="SMART" id="SM00304">
    <property type="entry name" value="HAMP"/>
    <property type="match status" value="1"/>
</dbReference>
<dbReference type="InterPro" id="IPR033479">
    <property type="entry name" value="dCache_1"/>
</dbReference>
<keyword evidence="6 11" id="KW-0472">Membrane</keyword>
<evidence type="ECO:0000256" key="2">
    <source>
        <dbReference type="ARBA" id="ARBA00022475"/>
    </source>
</evidence>
<dbReference type="RefSeq" id="WP_011368786.1">
    <property type="nucleotide sequence ID" value="NC_007519.1"/>
</dbReference>
<proteinExistence type="inferred from homology"/>
<organism evidence="14 15">
    <name type="scientific">Oleidesulfovibrio alaskensis (strain ATCC BAA-1058 / DSM 17464 / G20)</name>
    <name type="common">Desulfovibrio alaskensis</name>
    <dbReference type="NCBI Taxonomy" id="207559"/>
    <lineage>
        <taxon>Bacteria</taxon>
        <taxon>Pseudomonadati</taxon>
        <taxon>Thermodesulfobacteriota</taxon>
        <taxon>Desulfovibrionia</taxon>
        <taxon>Desulfovibrionales</taxon>
        <taxon>Desulfovibrionaceae</taxon>
        <taxon>Oleidesulfovibrio</taxon>
    </lineage>
</organism>
<dbReference type="Gene3D" id="6.10.340.10">
    <property type="match status" value="1"/>
</dbReference>
<dbReference type="FunFam" id="1.10.287.950:FF:000001">
    <property type="entry name" value="Methyl-accepting chemotaxis sensory transducer"/>
    <property type="match status" value="1"/>
</dbReference>
<evidence type="ECO:0000256" key="3">
    <source>
        <dbReference type="ARBA" id="ARBA00022500"/>
    </source>
</evidence>
<dbReference type="GO" id="GO:0006935">
    <property type="term" value="P:chemotaxis"/>
    <property type="evidence" value="ECO:0007669"/>
    <property type="project" value="UniProtKB-KW"/>
</dbReference>
<sequence length="697" mass="74309">MFASIKARVVLGLLFSIAVAIGGVSTIVYFNVNSLSQQAFRESSASQLNRIDDFMSTFVNDAKYTAAFLASRPELQNAQGKLTVFAGRTQSSKITRDILATETERAIFDLFGGIITANPNYDFAFMGSSDSGFVQFPEDTMPAGYDPTKRPWYREMLASDADTSLSKAYLSTTGKPVGSITAKIRTNGRVSGVVGIDINLSTLTNVTSSITTGKTGYVMLIEDGGVILSDPAQPARSFKNISELNNAALDTLVKLENGTVDIMLDGVRKLATVHHADSLGWKLVLIQDEAEVFQATRDTLTNVILLSLGLAVLLLAVAWLLGRSIARPIGLLADSAQVVARGEYDKMPDARHFSGELATLHQSMTTMVTELAKTIKEARSKTVEAEEQTLKAEKALEEARHAREQADQATRQGMLAAAGQLESIVLQINNASQELSGQIAQASDNAGLQRERTAEAATAMEQINATVLEVASNASRAAESAETAKQQADNGGRIVHDVVSSINQVDGVTRDLQTTLDSLGKQAQDIGQIMNVITDIADQTNLLALNAAIEAARAGDAGRGFAVVADEVRKLAEKTMHATKEVGSAVTAIQQATKVNIEGMGNVTQLVGRCTDQASEAGKSLASIVDIVDHTADQVRNIATASEEQSAASEEITRSTEEVNRIAGDVAEIMNDSNTAVNDLARLADELQGLIEKLKSA</sequence>
<evidence type="ECO:0000256" key="6">
    <source>
        <dbReference type="ARBA" id="ARBA00023136"/>
    </source>
</evidence>
<name>Q30WY2_OLEA2</name>
<feature type="transmembrane region" description="Helical" evidence="11">
    <location>
        <begin position="303"/>
        <end position="322"/>
    </location>
</feature>
<dbReference type="Gene3D" id="1.10.287.950">
    <property type="entry name" value="Methyl-accepting chemotaxis protein"/>
    <property type="match status" value="1"/>
</dbReference>
<keyword evidence="5 11" id="KW-1133">Transmembrane helix</keyword>
<evidence type="ECO:0000256" key="10">
    <source>
        <dbReference type="SAM" id="Coils"/>
    </source>
</evidence>
<comment type="similarity">
    <text evidence="8">Belongs to the methyl-accepting chemotaxis (MCP) protein family.</text>
</comment>
<dbReference type="PROSITE" id="PS50885">
    <property type="entry name" value="HAMP"/>
    <property type="match status" value="1"/>
</dbReference>
<keyword evidence="15" id="KW-1185">Reference proteome</keyword>
<dbReference type="Pfam" id="PF00015">
    <property type="entry name" value="MCPsignal"/>
    <property type="match status" value="1"/>
</dbReference>
<dbReference type="Gene3D" id="3.30.450.20">
    <property type="entry name" value="PAS domain"/>
    <property type="match status" value="1"/>
</dbReference>
<evidence type="ECO:0000313" key="15">
    <source>
        <dbReference type="Proteomes" id="UP000002710"/>
    </source>
</evidence>
<evidence type="ECO:0000256" key="7">
    <source>
        <dbReference type="ARBA" id="ARBA00023224"/>
    </source>
</evidence>
<evidence type="ECO:0000256" key="5">
    <source>
        <dbReference type="ARBA" id="ARBA00022989"/>
    </source>
</evidence>
<dbReference type="EMBL" id="CP000112">
    <property type="protein sequence ID" value="ABB39814.1"/>
    <property type="molecule type" value="Genomic_DNA"/>
</dbReference>
<keyword evidence="7 9" id="KW-0807">Transducer</keyword>
<feature type="domain" description="Methyl-accepting transducer" evidence="12">
    <location>
        <begin position="424"/>
        <end position="660"/>
    </location>
</feature>
<evidence type="ECO:0000313" key="14">
    <source>
        <dbReference type="EMBL" id="ABB39814.1"/>
    </source>
</evidence>
<dbReference type="Proteomes" id="UP000002710">
    <property type="component" value="Chromosome"/>
</dbReference>
<dbReference type="AlphaFoldDB" id="Q30WY2"/>
<dbReference type="STRING" id="207559.Dde_3020"/>
<dbReference type="InterPro" id="IPR003660">
    <property type="entry name" value="HAMP_dom"/>
</dbReference>
<dbReference type="SUPFAM" id="SSF103190">
    <property type="entry name" value="Sensory domain-like"/>
    <property type="match status" value="1"/>
</dbReference>
<dbReference type="InterPro" id="IPR029151">
    <property type="entry name" value="Sensor-like_sf"/>
</dbReference>
<dbReference type="PANTHER" id="PTHR32089">
    <property type="entry name" value="METHYL-ACCEPTING CHEMOTAXIS PROTEIN MCPB"/>
    <property type="match status" value="1"/>
</dbReference>